<dbReference type="Gene3D" id="3.40.50.720">
    <property type="entry name" value="NAD(P)-binding Rossmann-like Domain"/>
    <property type="match status" value="1"/>
</dbReference>
<feature type="domain" description="FAD/NAD(P)-binding" evidence="11">
    <location>
        <begin position="383"/>
        <end position="615"/>
    </location>
</feature>
<keyword evidence="9" id="KW-0411">Iron-sulfur</keyword>
<evidence type="ECO:0000256" key="1">
    <source>
        <dbReference type="ARBA" id="ARBA00001917"/>
    </source>
</evidence>
<evidence type="ECO:0000256" key="7">
    <source>
        <dbReference type="ARBA" id="ARBA00023002"/>
    </source>
</evidence>
<dbReference type="Gene3D" id="3.20.20.70">
    <property type="entry name" value="Aldolase class I"/>
    <property type="match status" value="1"/>
</dbReference>
<evidence type="ECO:0000259" key="10">
    <source>
        <dbReference type="Pfam" id="PF00724"/>
    </source>
</evidence>
<dbReference type="Proteomes" id="UP000698963">
    <property type="component" value="Unassembled WGS sequence"/>
</dbReference>
<evidence type="ECO:0000256" key="4">
    <source>
        <dbReference type="ARBA" id="ARBA00022630"/>
    </source>
</evidence>
<dbReference type="PANTHER" id="PTHR42917:SF2">
    <property type="entry name" value="2,4-DIENOYL-COA REDUCTASE [(2E)-ENOYL-COA-PRODUCING]"/>
    <property type="match status" value="1"/>
</dbReference>
<evidence type="ECO:0000256" key="3">
    <source>
        <dbReference type="ARBA" id="ARBA00011048"/>
    </source>
</evidence>
<feature type="domain" description="NADH:flavin oxidoreductase/NADH oxidase N-terminal" evidence="10">
    <location>
        <begin position="5"/>
        <end position="336"/>
    </location>
</feature>
<dbReference type="SUPFAM" id="SSF51905">
    <property type="entry name" value="FAD/NAD(P)-binding domain"/>
    <property type="match status" value="1"/>
</dbReference>
<sequence length="643" mass="69067">MQSPIFSPVHIHALTLPNRIVLPSMVTNYGARNGEVTDRLIRYHVERARGGCALNILEATCIDRGGLSFARGLALDCDAMIPGMRRLTDAVHAAGGLMAVQLQHGGRCALPQFSGQPRLLVSQLPGVTSDEESRELTDEDIRRLVRAYADAADRAKRAGFDAVELHGAHGYLILQFLSPRTNQRQDEWGGTPEKRMRFALEVLRAVREKVGPGFPLLFRLSVDELIAGGLTLDMACGIAKTLVEAGIDAIHVSVACPETNQFVTAPACIPMGWNAERAAAVREAVGGRIPVIVVGRIHDRATAEKILNEGKADLLAVGRAQIADPQFVNKLKAGADDSIIPCMSCNDGCIASTARGESVTCAVNPRAGHELLWPEVPSGSPRHVLVIGAGPAGMTAAATAAARGHRVTLLEKKAQPGGLLNTACLPPHKELYKKLALSMERRLGELGVEILLNREASPENIREIAPDIIIAATGSVAMIPGFCRKAAPLLHSAEEVLRGAPVGKRVIVLGGGLVGCETAEFLAEKGHEVTVLELRDSLAPDLETRARRLLLPRLEQLGVSSLLQCEITDISEEGRISIRDRFRREKELPAFDSIVLALGYRSDLSIHPMLEDCGIPVRYVGDSVHAGKVITAVRSAFETAYGI</sequence>
<dbReference type="InterPro" id="IPR036188">
    <property type="entry name" value="FAD/NAD-bd_sf"/>
</dbReference>
<dbReference type="InterPro" id="IPR013785">
    <property type="entry name" value="Aldolase_TIM"/>
</dbReference>
<evidence type="ECO:0000256" key="9">
    <source>
        <dbReference type="ARBA" id="ARBA00023014"/>
    </source>
</evidence>
<dbReference type="InterPro" id="IPR001155">
    <property type="entry name" value="OxRdtase_FMN_N"/>
</dbReference>
<evidence type="ECO:0000256" key="6">
    <source>
        <dbReference type="ARBA" id="ARBA00022723"/>
    </source>
</evidence>
<dbReference type="InterPro" id="IPR051793">
    <property type="entry name" value="NADH:flavin_oxidoreductase"/>
</dbReference>
<keyword evidence="5" id="KW-0288">FMN</keyword>
<keyword evidence="8" id="KW-0408">Iron</keyword>
<evidence type="ECO:0000313" key="12">
    <source>
        <dbReference type="EMBL" id="HJD97196.1"/>
    </source>
</evidence>
<dbReference type="Gene3D" id="3.50.50.60">
    <property type="entry name" value="FAD/NAD(P)-binding domain"/>
    <property type="match status" value="1"/>
</dbReference>
<dbReference type="EMBL" id="DYZA01000119">
    <property type="protein sequence ID" value="HJD97196.1"/>
    <property type="molecule type" value="Genomic_DNA"/>
</dbReference>
<dbReference type="Pfam" id="PF07992">
    <property type="entry name" value="Pyr_redox_2"/>
    <property type="match status" value="1"/>
</dbReference>
<accession>A0A921AW75</accession>
<comment type="caution">
    <text evidence="12">The sequence shown here is derived from an EMBL/GenBank/DDBJ whole genome shotgun (WGS) entry which is preliminary data.</text>
</comment>
<dbReference type="SUPFAM" id="SSF51395">
    <property type="entry name" value="FMN-linked oxidoreductases"/>
    <property type="match status" value="1"/>
</dbReference>
<evidence type="ECO:0000259" key="11">
    <source>
        <dbReference type="Pfam" id="PF07992"/>
    </source>
</evidence>
<proteinExistence type="inferred from homology"/>
<dbReference type="PRINTS" id="PR00469">
    <property type="entry name" value="PNDRDTASEII"/>
</dbReference>
<dbReference type="GO" id="GO:0010181">
    <property type="term" value="F:FMN binding"/>
    <property type="evidence" value="ECO:0007669"/>
    <property type="project" value="InterPro"/>
</dbReference>
<dbReference type="AlphaFoldDB" id="A0A921AW75"/>
<reference evidence="12" key="2">
    <citation type="submission" date="2021-09" db="EMBL/GenBank/DDBJ databases">
        <authorList>
            <person name="Gilroy R."/>
        </authorList>
    </citation>
    <scope>NUCLEOTIDE SEQUENCE</scope>
    <source>
        <strain evidence="12">ChiGjej2B2-19336</strain>
    </source>
</reference>
<organism evidence="12 13">
    <name type="scientific">Mailhella massiliensis</name>
    <dbReference type="NCBI Taxonomy" id="1903261"/>
    <lineage>
        <taxon>Bacteria</taxon>
        <taxon>Pseudomonadati</taxon>
        <taxon>Thermodesulfobacteriota</taxon>
        <taxon>Desulfovibrionia</taxon>
        <taxon>Desulfovibrionales</taxon>
        <taxon>Desulfovibrionaceae</taxon>
        <taxon>Mailhella</taxon>
    </lineage>
</organism>
<comment type="cofactor">
    <cofactor evidence="2">
        <name>[4Fe-4S] cluster</name>
        <dbReference type="ChEBI" id="CHEBI:49883"/>
    </cofactor>
</comment>
<keyword evidence="6" id="KW-0479">Metal-binding</keyword>
<reference evidence="12" key="1">
    <citation type="journal article" date="2021" name="PeerJ">
        <title>Extensive microbial diversity within the chicken gut microbiome revealed by metagenomics and culture.</title>
        <authorList>
            <person name="Gilroy R."/>
            <person name="Ravi A."/>
            <person name="Getino M."/>
            <person name="Pursley I."/>
            <person name="Horton D.L."/>
            <person name="Alikhan N.F."/>
            <person name="Baker D."/>
            <person name="Gharbi K."/>
            <person name="Hall N."/>
            <person name="Watson M."/>
            <person name="Adriaenssens E.M."/>
            <person name="Foster-Nyarko E."/>
            <person name="Jarju S."/>
            <person name="Secka A."/>
            <person name="Antonio M."/>
            <person name="Oren A."/>
            <person name="Chaudhuri R.R."/>
            <person name="La Ragione R."/>
            <person name="Hildebrand F."/>
            <person name="Pallen M.J."/>
        </authorList>
    </citation>
    <scope>NUCLEOTIDE SEQUENCE</scope>
    <source>
        <strain evidence="12">ChiGjej2B2-19336</strain>
    </source>
</reference>
<dbReference type="CDD" id="cd02803">
    <property type="entry name" value="OYE_like_FMN_family"/>
    <property type="match status" value="1"/>
</dbReference>
<comment type="similarity">
    <text evidence="3">In the N-terminal section; belongs to the NADH:flavin oxidoreductase/NADH oxidase family.</text>
</comment>
<dbReference type="InterPro" id="IPR023753">
    <property type="entry name" value="FAD/NAD-binding_dom"/>
</dbReference>
<evidence type="ECO:0000256" key="8">
    <source>
        <dbReference type="ARBA" id="ARBA00023004"/>
    </source>
</evidence>
<dbReference type="PANTHER" id="PTHR42917">
    <property type="entry name" value="2,4-DIENOYL-COA REDUCTASE"/>
    <property type="match status" value="1"/>
</dbReference>
<dbReference type="GO" id="GO:0046872">
    <property type="term" value="F:metal ion binding"/>
    <property type="evidence" value="ECO:0007669"/>
    <property type="project" value="UniProtKB-KW"/>
</dbReference>
<dbReference type="PRINTS" id="PR00368">
    <property type="entry name" value="FADPNR"/>
</dbReference>
<keyword evidence="7" id="KW-0560">Oxidoreductase</keyword>
<evidence type="ECO:0000313" key="13">
    <source>
        <dbReference type="Proteomes" id="UP000698963"/>
    </source>
</evidence>
<gene>
    <name evidence="12" type="ORF">K8W16_06090</name>
</gene>
<dbReference type="RefSeq" id="WP_304122109.1">
    <property type="nucleotide sequence ID" value="NZ_DYZA01000119.1"/>
</dbReference>
<protein>
    <submittedName>
        <fullName evidence="12">NAD(P)/FAD-dependent oxidoreductase</fullName>
    </submittedName>
</protein>
<dbReference type="Pfam" id="PF00724">
    <property type="entry name" value="Oxidored_FMN"/>
    <property type="match status" value="1"/>
</dbReference>
<name>A0A921AW75_9BACT</name>
<evidence type="ECO:0000256" key="5">
    <source>
        <dbReference type="ARBA" id="ARBA00022643"/>
    </source>
</evidence>
<keyword evidence="4" id="KW-0285">Flavoprotein</keyword>
<dbReference type="GO" id="GO:0016491">
    <property type="term" value="F:oxidoreductase activity"/>
    <property type="evidence" value="ECO:0007669"/>
    <property type="project" value="UniProtKB-KW"/>
</dbReference>
<dbReference type="GO" id="GO:0051536">
    <property type="term" value="F:iron-sulfur cluster binding"/>
    <property type="evidence" value="ECO:0007669"/>
    <property type="project" value="UniProtKB-KW"/>
</dbReference>
<evidence type="ECO:0000256" key="2">
    <source>
        <dbReference type="ARBA" id="ARBA00001966"/>
    </source>
</evidence>
<comment type="cofactor">
    <cofactor evidence="1">
        <name>FMN</name>
        <dbReference type="ChEBI" id="CHEBI:58210"/>
    </cofactor>
</comment>